<dbReference type="InterPro" id="IPR001650">
    <property type="entry name" value="Helicase_C-like"/>
</dbReference>
<dbReference type="GO" id="GO:0006289">
    <property type="term" value="P:nucleotide-excision repair"/>
    <property type="evidence" value="ECO:0007669"/>
    <property type="project" value="TreeGrafter"/>
</dbReference>
<protein>
    <recommendedName>
        <fullName evidence="4">Helicase C-terminal domain-containing protein</fullName>
    </recommendedName>
</protein>
<dbReference type="Gene3D" id="3.40.50.10810">
    <property type="entry name" value="Tandem AAA-ATPase domain"/>
    <property type="match status" value="1"/>
</dbReference>
<sequence>MMALHAQHRWCLSGTPLQNRVGELYSLVAFLRLEPHAYYFCKAPGCNCKCREYRFDANYSKCEYCGHGPVQHYSRFNRDVVNPIRKYGYIGAGRNAFVTLKREVFDKSLLRRTKEGRAQEMVLPPKLITLEANFLDDTEMDFYQAIYTQSQAEFGAYVQAGTLLNNYAHIFDLLTRLRQSVDHPYLVMHSKRAIEEGGGGAAATPSAPICNLCYEDATDPEPLTQGGGGGGGGGGGVRLKGILGRLDMAQFRSSTKMEALMEELHAMSEADPAAKAIVFSQFVSFLDLLEYRIQRAGIKVVKLNGGMSVAAREGVLNSFKDDFGTKVILISLKAGGVALNLTVASHIYLMDPWWNPAAEYQAIDRAHRLGQHKPIRAVRFVVRNTVEERIIRLQDKKRLVFEGTVGGDIGSLSQLSEDDLRFLFQN</sequence>
<dbReference type="PANTHER" id="PTHR45626">
    <property type="entry name" value="TRANSCRIPTION TERMINATION FACTOR 2-RELATED"/>
    <property type="match status" value="1"/>
</dbReference>
<dbReference type="PaxDb" id="2903-EOD25881"/>
<dbReference type="GO" id="GO:0008094">
    <property type="term" value="F:ATP-dependent activity, acting on DNA"/>
    <property type="evidence" value="ECO:0007669"/>
    <property type="project" value="TreeGrafter"/>
</dbReference>
<proteinExistence type="predicted"/>
<dbReference type="OMA" id="NTHIRAG"/>
<reference evidence="5" key="2">
    <citation type="submission" date="2024-10" db="UniProtKB">
        <authorList>
            <consortium name="EnsemblProtists"/>
        </authorList>
    </citation>
    <scope>IDENTIFICATION</scope>
</reference>
<evidence type="ECO:0000256" key="1">
    <source>
        <dbReference type="ARBA" id="ARBA00022741"/>
    </source>
</evidence>
<keyword evidence="2" id="KW-0378">Hydrolase</keyword>
<dbReference type="InterPro" id="IPR050628">
    <property type="entry name" value="SNF2_RAD54_helicase_TF"/>
</dbReference>
<dbReference type="eggNOG" id="KOG1002">
    <property type="taxonomic scope" value="Eukaryota"/>
</dbReference>
<dbReference type="STRING" id="2903.R1ESD7"/>
<evidence type="ECO:0000256" key="3">
    <source>
        <dbReference type="ARBA" id="ARBA00022840"/>
    </source>
</evidence>
<evidence type="ECO:0000313" key="6">
    <source>
        <dbReference type="Proteomes" id="UP000013827"/>
    </source>
</evidence>
<dbReference type="HOGENOM" id="CLU_000315_2_8_1"/>
<dbReference type="Proteomes" id="UP000013827">
    <property type="component" value="Unassembled WGS sequence"/>
</dbReference>
<dbReference type="InterPro" id="IPR027417">
    <property type="entry name" value="P-loop_NTPase"/>
</dbReference>
<keyword evidence="1" id="KW-0547">Nucleotide-binding</keyword>
<dbReference type="KEGG" id="ehx:EMIHUDRAFT_427067"/>
<dbReference type="CDD" id="cd18793">
    <property type="entry name" value="SF2_C_SNF"/>
    <property type="match status" value="1"/>
</dbReference>
<feature type="domain" description="Helicase C-terminal" evidence="4">
    <location>
        <begin position="256"/>
        <end position="421"/>
    </location>
</feature>
<evidence type="ECO:0000259" key="4">
    <source>
        <dbReference type="PROSITE" id="PS51194"/>
    </source>
</evidence>
<dbReference type="GO" id="GO:0005634">
    <property type="term" value="C:nucleus"/>
    <property type="evidence" value="ECO:0007669"/>
    <property type="project" value="TreeGrafter"/>
</dbReference>
<dbReference type="AlphaFoldDB" id="A0A0D3JQU6"/>
<keyword evidence="3" id="KW-0067">ATP-binding</keyword>
<evidence type="ECO:0000313" key="5">
    <source>
        <dbReference type="EnsemblProtists" id="EOD25881"/>
    </source>
</evidence>
<dbReference type="InterPro" id="IPR000330">
    <property type="entry name" value="SNF2_N"/>
</dbReference>
<organism evidence="5 6">
    <name type="scientific">Emiliania huxleyi (strain CCMP1516)</name>
    <dbReference type="NCBI Taxonomy" id="280463"/>
    <lineage>
        <taxon>Eukaryota</taxon>
        <taxon>Haptista</taxon>
        <taxon>Haptophyta</taxon>
        <taxon>Prymnesiophyceae</taxon>
        <taxon>Isochrysidales</taxon>
        <taxon>Noelaerhabdaceae</taxon>
        <taxon>Emiliania</taxon>
    </lineage>
</organism>
<dbReference type="InterPro" id="IPR038718">
    <property type="entry name" value="SNF2-like_sf"/>
</dbReference>
<dbReference type="GeneID" id="17271427"/>
<reference evidence="6" key="1">
    <citation type="journal article" date="2013" name="Nature">
        <title>Pan genome of the phytoplankton Emiliania underpins its global distribution.</title>
        <authorList>
            <person name="Read B.A."/>
            <person name="Kegel J."/>
            <person name="Klute M.J."/>
            <person name="Kuo A."/>
            <person name="Lefebvre S.C."/>
            <person name="Maumus F."/>
            <person name="Mayer C."/>
            <person name="Miller J."/>
            <person name="Monier A."/>
            <person name="Salamov A."/>
            <person name="Young J."/>
            <person name="Aguilar M."/>
            <person name="Claverie J.M."/>
            <person name="Frickenhaus S."/>
            <person name="Gonzalez K."/>
            <person name="Herman E.K."/>
            <person name="Lin Y.C."/>
            <person name="Napier J."/>
            <person name="Ogata H."/>
            <person name="Sarno A.F."/>
            <person name="Shmutz J."/>
            <person name="Schroeder D."/>
            <person name="de Vargas C."/>
            <person name="Verret F."/>
            <person name="von Dassow P."/>
            <person name="Valentin K."/>
            <person name="Van de Peer Y."/>
            <person name="Wheeler G."/>
            <person name="Dacks J.B."/>
            <person name="Delwiche C.F."/>
            <person name="Dyhrman S.T."/>
            <person name="Glockner G."/>
            <person name="John U."/>
            <person name="Richards T."/>
            <person name="Worden A.Z."/>
            <person name="Zhang X."/>
            <person name="Grigoriev I.V."/>
            <person name="Allen A.E."/>
            <person name="Bidle K."/>
            <person name="Borodovsky M."/>
            <person name="Bowler C."/>
            <person name="Brownlee C."/>
            <person name="Cock J.M."/>
            <person name="Elias M."/>
            <person name="Gladyshev V.N."/>
            <person name="Groth M."/>
            <person name="Guda C."/>
            <person name="Hadaegh A."/>
            <person name="Iglesias-Rodriguez M.D."/>
            <person name="Jenkins J."/>
            <person name="Jones B.M."/>
            <person name="Lawson T."/>
            <person name="Leese F."/>
            <person name="Lindquist E."/>
            <person name="Lobanov A."/>
            <person name="Lomsadze A."/>
            <person name="Malik S.B."/>
            <person name="Marsh M.E."/>
            <person name="Mackinder L."/>
            <person name="Mock T."/>
            <person name="Mueller-Roeber B."/>
            <person name="Pagarete A."/>
            <person name="Parker M."/>
            <person name="Probert I."/>
            <person name="Quesneville H."/>
            <person name="Raines C."/>
            <person name="Rensing S.A."/>
            <person name="Riano-Pachon D.M."/>
            <person name="Richier S."/>
            <person name="Rokitta S."/>
            <person name="Shiraiwa Y."/>
            <person name="Soanes D.M."/>
            <person name="van der Giezen M."/>
            <person name="Wahlund T.M."/>
            <person name="Williams B."/>
            <person name="Wilson W."/>
            <person name="Wolfe G."/>
            <person name="Wurch L.L."/>
        </authorList>
    </citation>
    <scope>NUCLEOTIDE SEQUENCE</scope>
</reference>
<dbReference type="RefSeq" id="XP_005778310.1">
    <property type="nucleotide sequence ID" value="XM_005778253.1"/>
</dbReference>
<dbReference type="InterPro" id="IPR049730">
    <property type="entry name" value="SNF2/RAD54-like_C"/>
</dbReference>
<dbReference type="PANTHER" id="PTHR45626:SF12">
    <property type="entry name" value="DNA REPAIR PROTEIN RAD16"/>
    <property type="match status" value="1"/>
</dbReference>
<dbReference type="EnsemblProtists" id="EOD25881">
    <property type="protein sequence ID" value="EOD25881"/>
    <property type="gene ID" value="EMIHUDRAFT_427067"/>
</dbReference>
<accession>A0A0D3JQU6</accession>
<dbReference type="Pfam" id="PF00271">
    <property type="entry name" value="Helicase_C"/>
    <property type="match status" value="1"/>
</dbReference>
<dbReference type="Gene3D" id="3.40.50.300">
    <property type="entry name" value="P-loop containing nucleotide triphosphate hydrolases"/>
    <property type="match status" value="1"/>
</dbReference>
<dbReference type="GO" id="GO:0016787">
    <property type="term" value="F:hydrolase activity"/>
    <property type="evidence" value="ECO:0007669"/>
    <property type="project" value="UniProtKB-KW"/>
</dbReference>
<dbReference type="SUPFAM" id="SSF52540">
    <property type="entry name" value="P-loop containing nucleoside triphosphate hydrolases"/>
    <property type="match status" value="2"/>
</dbReference>
<evidence type="ECO:0000256" key="2">
    <source>
        <dbReference type="ARBA" id="ARBA00022801"/>
    </source>
</evidence>
<dbReference type="Pfam" id="PF00176">
    <property type="entry name" value="SNF2-rel_dom"/>
    <property type="match status" value="1"/>
</dbReference>
<name>A0A0D3JQU6_EMIH1</name>
<dbReference type="SMART" id="SM00490">
    <property type="entry name" value="HELICc"/>
    <property type="match status" value="1"/>
</dbReference>
<dbReference type="GO" id="GO:0005524">
    <property type="term" value="F:ATP binding"/>
    <property type="evidence" value="ECO:0007669"/>
    <property type="project" value="UniProtKB-KW"/>
</dbReference>
<keyword evidence="6" id="KW-1185">Reference proteome</keyword>
<dbReference type="PROSITE" id="PS51194">
    <property type="entry name" value="HELICASE_CTER"/>
    <property type="match status" value="1"/>
</dbReference>